<organism evidence="1 2">
    <name type="scientific">Paenibacillus mesotrionivorans</name>
    <dbReference type="NCBI Taxonomy" id="3160968"/>
    <lineage>
        <taxon>Bacteria</taxon>
        <taxon>Bacillati</taxon>
        <taxon>Bacillota</taxon>
        <taxon>Bacilli</taxon>
        <taxon>Bacillales</taxon>
        <taxon>Paenibacillaceae</taxon>
        <taxon>Paenibacillus</taxon>
    </lineage>
</organism>
<dbReference type="EMBL" id="JBJURJ010000024">
    <property type="protein sequence ID" value="MFM9331978.1"/>
    <property type="molecule type" value="Genomic_DNA"/>
</dbReference>
<sequence>MRRLIPTGFPAAALAAACCFGAIAAAIRLQAFPGLDERVAARIQGWESPWLTPGMIFLSWMGTGLPLVLLTAAIMGLLYRKLGLRRELGLIAFIALGSALLNTGLKHLFRRPRPEVYRLAEATGFSFPSGHSMAAFSLYGLLALLLWPHLRGVAGRTAVLAAAGILIAAIGLSRIYLGVHYPSDVLGGYAASACWIAIVLALYRRLSRTA</sequence>
<evidence type="ECO:0000313" key="2">
    <source>
        <dbReference type="Proteomes" id="UP001631969"/>
    </source>
</evidence>
<protein>
    <submittedName>
        <fullName evidence="1">Phosphatase PAP2 family protein</fullName>
    </submittedName>
</protein>
<keyword evidence="2" id="KW-1185">Reference proteome</keyword>
<evidence type="ECO:0000313" key="1">
    <source>
        <dbReference type="EMBL" id="MFM9331978.1"/>
    </source>
</evidence>
<name>A0ACC7P4K4_9BACL</name>
<dbReference type="Proteomes" id="UP001631969">
    <property type="component" value="Unassembled WGS sequence"/>
</dbReference>
<reference evidence="1" key="1">
    <citation type="submission" date="2024-12" db="EMBL/GenBank/DDBJ databases">
        <authorList>
            <person name="Wu N."/>
        </authorList>
    </citation>
    <scope>NUCLEOTIDE SEQUENCE</scope>
    <source>
        <strain evidence="1">P15</strain>
    </source>
</reference>
<gene>
    <name evidence="1" type="ORF">ACI1P1_27140</name>
</gene>
<proteinExistence type="predicted"/>
<accession>A0ACC7P4K4</accession>
<comment type="caution">
    <text evidence="1">The sequence shown here is derived from an EMBL/GenBank/DDBJ whole genome shotgun (WGS) entry which is preliminary data.</text>
</comment>